<evidence type="ECO:0008006" key="3">
    <source>
        <dbReference type="Google" id="ProtNLM"/>
    </source>
</evidence>
<evidence type="ECO:0000313" key="2">
    <source>
        <dbReference type="Proteomes" id="UP000321085"/>
    </source>
</evidence>
<sequence length="98" mass="10832">MLAIRAAMAPCACTRSYEPKAIGSRGRVERLMRRHGISALARRRFRPTTTDSRHAMPTAPNLLLQEFTVSASNQVWLADIAYSAPRPGWSGVDMSGMQ</sequence>
<dbReference type="PANTHER" id="PTHR46889:SF4">
    <property type="entry name" value="TRANSPOSASE INSO FOR INSERTION SEQUENCE ELEMENT IS911B-RELATED"/>
    <property type="match status" value="1"/>
</dbReference>
<organism evidence="1 2">
    <name type="scientific">Microvirga aerophila</name>
    <dbReference type="NCBI Taxonomy" id="670291"/>
    <lineage>
        <taxon>Bacteria</taxon>
        <taxon>Pseudomonadati</taxon>
        <taxon>Pseudomonadota</taxon>
        <taxon>Alphaproteobacteria</taxon>
        <taxon>Hyphomicrobiales</taxon>
        <taxon>Methylobacteriaceae</taxon>
        <taxon>Microvirga</taxon>
    </lineage>
</organism>
<keyword evidence="2" id="KW-1185">Reference proteome</keyword>
<proteinExistence type="predicted"/>
<dbReference type="EMBL" id="BJYU01000213">
    <property type="protein sequence ID" value="GEO18600.1"/>
    <property type="molecule type" value="Genomic_DNA"/>
</dbReference>
<dbReference type="InterPro" id="IPR050900">
    <property type="entry name" value="Transposase_IS3/IS150/IS904"/>
</dbReference>
<reference evidence="1 2" key="1">
    <citation type="submission" date="2019-07" db="EMBL/GenBank/DDBJ databases">
        <title>Whole genome shotgun sequence of Microvirga aerophila NBRC 106136.</title>
        <authorList>
            <person name="Hosoyama A."/>
            <person name="Uohara A."/>
            <person name="Ohji S."/>
            <person name="Ichikawa N."/>
        </authorList>
    </citation>
    <scope>NUCLEOTIDE SEQUENCE [LARGE SCALE GENOMIC DNA]</scope>
    <source>
        <strain evidence="1 2">NBRC 106136</strain>
    </source>
</reference>
<dbReference type="Proteomes" id="UP000321085">
    <property type="component" value="Unassembled WGS sequence"/>
</dbReference>
<accession>A0A512C309</accession>
<comment type="caution">
    <text evidence="1">The sequence shown here is derived from an EMBL/GenBank/DDBJ whole genome shotgun (WGS) entry which is preliminary data.</text>
</comment>
<dbReference type="PANTHER" id="PTHR46889">
    <property type="entry name" value="TRANSPOSASE INSF FOR INSERTION SEQUENCE IS3B-RELATED"/>
    <property type="match status" value="1"/>
</dbReference>
<protein>
    <recommendedName>
        <fullName evidence="3">HTH-like domain-containing protein</fullName>
    </recommendedName>
</protein>
<name>A0A512C309_9HYPH</name>
<dbReference type="AlphaFoldDB" id="A0A512C309"/>
<evidence type="ECO:0000313" key="1">
    <source>
        <dbReference type="EMBL" id="GEO18600.1"/>
    </source>
</evidence>
<gene>
    <name evidence="1" type="ORF">MAE02_62960</name>
</gene>